<protein>
    <submittedName>
        <fullName evidence="2">Uncharacterized protein</fullName>
    </submittedName>
</protein>
<dbReference type="EMBL" id="CP069114">
    <property type="protein sequence ID" value="QSS63142.1"/>
    <property type="molecule type" value="Genomic_DNA"/>
</dbReference>
<evidence type="ECO:0000256" key="1">
    <source>
        <dbReference type="SAM" id="MobiDB-lite"/>
    </source>
</evidence>
<dbReference type="AlphaFoldDB" id="A0A8A1MF34"/>
<name>A0A8A1MF34_AJECA</name>
<organism evidence="2 3">
    <name type="scientific">Ajellomyces capsulatus</name>
    <name type="common">Darling's disease fungus</name>
    <name type="synonym">Histoplasma capsulatum</name>
    <dbReference type="NCBI Taxonomy" id="5037"/>
    <lineage>
        <taxon>Eukaryota</taxon>
        <taxon>Fungi</taxon>
        <taxon>Dikarya</taxon>
        <taxon>Ascomycota</taxon>
        <taxon>Pezizomycotina</taxon>
        <taxon>Eurotiomycetes</taxon>
        <taxon>Eurotiomycetidae</taxon>
        <taxon>Onygenales</taxon>
        <taxon>Ajellomycetaceae</taxon>
        <taxon>Histoplasma</taxon>
    </lineage>
</organism>
<dbReference type="Proteomes" id="UP000663671">
    <property type="component" value="Chromosome 1"/>
</dbReference>
<sequence length="134" mass="14959">MPCLVSLGPSRKPQEPDDDLAQPQRQLKWLKLSGPRPAYWDNLSKICSTPKSSYPFHQSMSARSSGRRKRHAGSTPDHSDNKATTKASTKASSTTAYSRNFQQNLADHGVYPPGYKNPDGQKPAKPNNWLELHE</sequence>
<reference evidence="2" key="1">
    <citation type="submission" date="2021-01" db="EMBL/GenBank/DDBJ databases">
        <title>Chromosome-level genome assembly of a human fungal pathogen reveals clustering of transcriptionally co-regulated genes.</title>
        <authorList>
            <person name="Voorhies M."/>
            <person name="Cohen S."/>
            <person name="Shea T.P."/>
            <person name="Petrus S."/>
            <person name="Munoz J.F."/>
            <person name="Poplawski S."/>
            <person name="Goldman W.E."/>
            <person name="Michael T."/>
            <person name="Cuomo C.A."/>
            <person name="Sil A."/>
            <person name="Beyhan S."/>
        </authorList>
    </citation>
    <scope>NUCLEOTIDE SEQUENCE</scope>
    <source>
        <strain evidence="2">WU24</strain>
    </source>
</reference>
<feature type="region of interest" description="Disordered" evidence="1">
    <location>
        <begin position="49"/>
        <end position="134"/>
    </location>
</feature>
<evidence type="ECO:0000313" key="2">
    <source>
        <dbReference type="EMBL" id="QSS63142.1"/>
    </source>
</evidence>
<feature type="region of interest" description="Disordered" evidence="1">
    <location>
        <begin position="1"/>
        <end position="22"/>
    </location>
</feature>
<feature type="compositionally biased region" description="Low complexity" evidence="1">
    <location>
        <begin position="84"/>
        <end position="96"/>
    </location>
</feature>
<accession>A0A8A1MF34</accession>
<feature type="compositionally biased region" description="Polar residues" evidence="1">
    <location>
        <begin position="49"/>
        <end position="64"/>
    </location>
</feature>
<evidence type="ECO:0000313" key="3">
    <source>
        <dbReference type="Proteomes" id="UP000663671"/>
    </source>
</evidence>
<dbReference type="VEuPathDB" id="FungiDB:I7I51_00199"/>
<gene>
    <name evidence="2" type="ORF">I7I51_00199</name>
</gene>
<proteinExistence type="predicted"/>
<dbReference type="OrthoDB" id="4188837at2759"/>